<dbReference type="SUPFAM" id="SSF55455">
    <property type="entry name" value="SRF-like"/>
    <property type="match status" value="2"/>
</dbReference>
<keyword evidence="4" id="KW-0804">Transcription</keyword>
<feature type="region of interest" description="Disordered" evidence="7">
    <location>
        <begin position="542"/>
        <end position="567"/>
    </location>
</feature>
<accession>A0AAN8VLS3</accession>
<dbReference type="PROSITE" id="PS50066">
    <property type="entry name" value="MADS_BOX_2"/>
    <property type="match status" value="2"/>
</dbReference>
<evidence type="ECO:0000256" key="3">
    <source>
        <dbReference type="ARBA" id="ARBA00023125"/>
    </source>
</evidence>
<dbReference type="PANTHER" id="PTHR11945">
    <property type="entry name" value="MADS BOX PROTEIN"/>
    <property type="match status" value="1"/>
</dbReference>
<dbReference type="Proteomes" id="UP001370490">
    <property type="component" value="Unassembled WGS sequence"/>
</dbReference>
<dbReference type="GO" id="GO:0046983">
    <property type="term" value="F:protein dimerization activity"/>
    <property type="evidence" value="ECO:0007669"/>
    <property type="project" value="InterPro"/>
</dbReference>
<dbReference type="AlphaFoldDB" id="A0AAN8VLS3"/>
<protein>
    <submittedName>
        <fullName evidence="9">Transcription factor, MADS-box</fullName>
    </submittedName>
</protein>
<evidence type="ECO:0000256" key="1">
    <source>
        <dbReference type="ARBA" id="ARBA00004123"/>
    </source>
</evidence>
<dbReference type="InterPro" id="IPR036879">
    <property type="entry name" value="TF_MADSbox_sf"/>
</dbReference>
<sequence length="567" mass="64929">MGKRKIKIEKITEKSKLMVTFSKRRQGLMSKAAELSRISGAQIALIVISPGNKFFTYGHPSADCVINRFLGTEDNVKEHEEILAKDETQRKEMEVLERLLEVEKGKQRRPRCRDDRYSWVLDVDDVAINGLELDELANYKNALEELKNSVEKKVSEVEMEMTSEVNNFSCVVTSFISITVRDKLELKAIKDGSASYAALERKGLELDESRQPQAQDTSASVLSESENVIQDAGSENLRKFDIIMDEIVAVIQWRSGQVLVEQRIMIWHFQLIKFSLGKTIARVAAPFSKLDQLKMGKRKIEIKKITEKSKLMVTFSKRRQGLMSKAAELSRLSGAQIALIVISPGNKIFTYGYPSVDCVVNRFLGAEDNVKENEEIFVKDETQMTEIEVLDRLMEVEKGKERKLCCSGDGHSWVLDVDDAAIKRWELDELVNYKNAMEELKNTVEKRVFEVEMEMTSEHCTAGILGDFVRWVMLNLLETTYLCILFKSAPHWCWNEKSSAIDDFRPFLYAFSYSNIKRLYRTKKAEMKAKVELGAVAVDHDGQTEETMETVQNKESKMRKRRKGGEE</sequence>
<feature type="domain" description="MADS-box" evidence="8">
    <location>
        <begin position="1"/>
        <end position="61"/>
    </location>
</feature>
<feature type="region of interest" description="Disordered" evidence="7">
    <location>
        <begin position="207"/>
        <end position="226"/>
    </location>
</feature>
<keyword evidence="10" id="KW-1185">Reference proteome</keyword>
<evidence type="ECO:0000256" key="7">
    <source>
        <dbReference type="SAM" id="MobiDB-lite"/>
    </source>
</evidence>
<evidence type="ECO:0000256" key="2">
    <source>
        <dbReference type="ARBA" id="ARBA00023015"/>
    </source>
</evidence>
<evidence type="ECO:0000259" key="8">
    <source>
        <dbReference type="PROSITE" id="PS50066"/>
    </source>
</evidence>
<evidence type="ECO:0000256" key="5">
    <source>
        <dbReference type="ARBA" id="ARBA00023242"/>
    </source>
</evidence>
<proteinExistence type="predicted"/>
<dbReference type="SMART" id="SM00432">
    <property type="entry name" value="MADS"/>
    <property type="match status" value="2"/>
</dbReference>
<keyword evidence="5" id="KW-0539">Nucleus</keyword>
<gene>
    <name evidence="9" type="ORF">RJ641_001850</name>
</gene>
<feature type="compositionally biased region" description="Polar residues" evidence="7">
    <location>
        <begin position="211"/>
        <end position="226"/>
    </location>
</feature>
<dbReference type="PRINTS" id="PR00404">
    <property type="entry name" value="MADSDOMAIN"/>
</dbReference>
<evidence type="ECO:0000256" key="4">
    <source>
        <dbReference type="ARBA" id="ARBA00023163"/>
    </source>
</evidence>
<feature type="coiled-coil region" evidence="6">
    <location>
        <begin position="129"/>
        <end position="160"/>
    </location>
</feature>
<dbReference type="Gene3D" id="3.40.1810.10">
    <property type="entry name" value="Transcription factor, MADS-box"/>
    <property type="match status" value="2"/>
</dbReference>
<dbReference type="PANTHER" id="PTHR11945:SF776">
    <property type="entry name" value="AGAMOUS-LIKE 50-RELATED"/>
    <property type="match status" value="1"/>
</dbReference>
<comment type="caution">
    <text evidence="9">The sequence shown here is derived from an EMBL/GenBank/DDBJ whole genome shotgun (WGS) entry which is preliminary data.</text>
</comment>
<feature type="compositionally biased region" description="Basic residues" evidence="7">
    <location>
        <begin position="557"/>
        <end position="567"/>
    </location>
</feature>
<evidence type="ECO:0000256" key="6">
    <source>
        <dbReference type="SAM" id="Coils"/>
    </source>
</evidence>
<dbReference type="GO" id="GO:0000978">
    <property type="term" value="F:RNA polymerase II cis-regulatory region sequence-specific DNA binding"/>
    <property type="evidence" value="ECO:0007669"/>
    <property type="project" value="TreeGrafter"/>
</dbReference>
<organism evidence="9 10">
    <name type="scientific">Dillenia turbinata</name>
    <dbReference type="NCBI Taxonomy" id="194707"/>
    <lineage>
        <taxon>Eukaryota</taxon>
        <taxon>Viridiplantae</taxon>
        <taxon>Streptophyta</taxon>
        <taxon>Embryophyta</taxon>
        <taxon>Tracheophyta</taxon>
        <taxon>Spermatophyta</taxon>
        <taxon>Magnoliopsida</taxon>
        <taxon>eudicotyledons</taxon>
        <taxon>Gunneridae</taxon>
        <taxon>Pentapetalae</taxon>
        <taxon>Dilleniales</taxon>
        <taxon>Dilleniaceae</taxon>
        <taxon>Dillenia</taxon>
    </lineage>
</organism>
<dbReference type="GO" id="GO:0005634">
    <property type="term" value="C:nucleus"/>
    <property type="evidence" value="ECO:0007669"/>
    <property type="project" value="UniProtKB-SubCell"/>
</dbReference>
<keyword evidence="6" id="KW-0175">Coiled coil</keyword>
<dbReference type="GO" id="GO:0000981">
    <property type="term" value="F:DNA-binding transcription factor activity, RNA polymerase II-specific"/>
    <property type="evidence" value="ECO:0007669"/>
    <property type="project" value="TreeGrafter"/>
</dbReference>
<keyword evidence="2" id="KW-0805">Transcription regulation</keyword>
<dbReference type="Pfam" id="PF00319">
    <property type="entry name" value="SRF-TF"/>
    <property type="match status" value="2"/>
</dbReference>
<feature type="domain" description="MADS-box" evidence="8">
    <location>
        <begin position="295"/>
        <end position="355"/>
    </location>
</feature>
<comment type="subcellular location">
    <subcellularLocation>
        <location evidence="1">Nucleus</location>
    </subcellularLocation>
</comment>
<dbReference type="EMBL" id="JBAMMX010000010">
    <property type="protein sequence ID" value="KAK6932226.1"/>
    <property type="molecule type" value="Genomic_DNA"/>
</dbReference>
<dbReference type="InterPro" id="IPR002100">
    <property type="entry name" value="TF_MADSbox"/>
</dbReference>
<evidence type="ECO:0000313" key="9">
    <source>
        <dbReference type="EMBL" id="KAK6932226.1"/>
    </source>
</evidence>
<name>A0AAN8VLS3_9MAGN</name>
<keyword evidence="3" id="KW-0238">DNA-binding</keyword>
<reference evidence="9 10" key="1">
    <citation type="submission" date="2023-12" db="EMBL/GenBank/DDBJ databases">
        <title>A high-quality genome assembly for Dillenia turbinata (Dilleniales).</title>
        <authorList>
            <person name="Chanderbali A."/>
        </authorList>
    </citation>
    <scope>NUCLEOTIDE SEQUENCE [LARGE SCALE GENOMIC DNA]</scope>
    <source>
        <strain evidence="9">LSX21</strain>
        <tissue evidence="9">Leaf</tissue>
    </source>
</reference>
<evidence type="ECO:0000313" key="10">
    <source>
        <dbReference type="Proteomes" id="UP001370490"/>
    </source>
</evidence>